<dbReference type="GO" id="GO:0008270">
    <property type="term" value="F:zinc ion binding"/>
    <property type="evidence" value="ECO:0007669"/>
    <property type="project" value="InterPro"/>
</dbReference>
<keyword evidence="11 17" id="KW-0119">Carbohydrate metabolism</keyword>
<feature type="binding site" evidence="14">
    <location>
        <begin position="28"/>
        <end position="31"/>
    </location>
    <ligand>
        <name>UDP-alpha-D-glucose</name>
        <dbReference type="ChEBI" id="CHEBI:58885"/>
        <note>ligand shared between dimeric partners</note>
    </ligand>
</feature>
<dbReference type="FunFam" id="3.30.428.10:FF:000001">
    <property type="entry name" value="Galactose-1-phosphate uridylyltransferase"/>
    <property type="match status" value="1"/>
</dbReference>
<dbReference type="GO" id="GO:0008108">
    <property type="term" value="F:UDP-glucose:hexose-1-phosphate uridylyltransferase activity"/>
    <property type="evidence" value="ECO:0007669"/>
    <property type="project" value="UniProtKB-UniRule"/>
</dbReference>
<keyword evidence="8 15" id="KW-0479">Metal-binding</keyword>
<protein>
    <recommendedName>
        <fullName evidence="5 12">Galactose-1-phosphate uridylyltransferase</fullName>
        <ecNumber evidence="4 12">2.7.7.12</ecNumber>
    </recommendedName>
</protein>
<organism evidence="21">
    <name type="scientific">Roseihalotalea indica</name>
    <dbReference type="NCBI Taxonomy" id="2867963"/>
    <lineage>
        <taxon>Bacteria</taxon>
        <taxon>Pseudomonadati</taxon>
        <taxon>Bacteroidota</taxon>
        <taxon>Cytophagia</taxon>
        <taxon>Cytophagales</taxon>
        <taxon>Catalimonadaceae</taxon>
        <taxon>Roseihalotalea</taxon>
    </lineage>
</organism>
<comment type="similarity">
    <text evidence="3 17">Belongs to the galactose-1-phosphate uridylyltransferase type 1 family.</text>
</comment>
<evidence type="ECO:0000256" key="10">
    <source>
        <dbReference type="ARBA" id="ARBA00023144"/>
    </source>
</evidence>
<feature type="region of interest" description="Disordered" evidence="18">
    <location>
        <begin position="29"/>
        <end position="51"/>
    </location>
</feature>
<evidence type="ECO:0000256" key="18">
    <source>
        <dbReference type="SAM" id="MobiDB-lite"/>
    </source>
</evidence>
<evidence type="ECO:0000256" key="7">
    <source>
        <dbReference type="ARBA" id="ARBA00022695"/>
    </source>
</evidence>
<dbReference type="EC" id="2.7.7.12" evidence="4 12"/>
<evidence type="ECO:0000256" key="13">
    <source>
        <dbReference type="PIRSR" id="PIRSR000808-1"/>
    </source>
</evidence>
<evidence type="ECO:0000256" key="12">
    <source>
        <dbReference type="NCBIfam" id="TIGR00209"/>
    </source>
</evidence>
<feature type="binding site" evidence="16">
    <location>
        <position position="283"/>
    </location>
    <ligand>
        <name>Fe cation</name>
        <dbReference type="ChEBI" id="CHEBI:24875"/>
    </ligand>
</feature>
<evidence type="ECO:0000256" key="5">
    <source>
        <dbReference type="ARBA" id="ARBA00016340"/>
    </source>
</evidence>
<evidence type="ECO:0000256" key="14">
    <source>
        <dbReference type="PIRSR" id="PIRSR000808-2"/>
    </source>
</evidence>
<dbReference type="InterPro" id="IPR019779">
    <property type="entry name" value="GalP_UDPtransf1_His-AS"/>
</dbReference>
<feature type="domain" description="Galactose-1-phosphate uridyl transferase N-terminal" evidence="19">
    <location>
        <begin position="3"/>
        <end position="178"/>
    </location>
</feature>
<evidence type="ECO:0000313" key="21">
    <source>
        <dbReference type="EMBL" id="WKN40330.1"/>
    </source>
</evidence>
<keyword evidence="9 15" id="KW-0862">Zinc</keyword>
<dbReference type="InterPro" id="IPR001937">
    <property type="entry name" value="GalP_UDPtransf1"/>
</dbReference>
<evidence type="ECO:0000256" key="15">
    <source>
        <dbReference type="PIRSR" id="PIRSR000808-3"/>
    </source>
</evidence>
<keyword evidence="16" id="KW-0408">Iron</keyword>
<dbReference type="NCBIfam" id="TIGR00209">
    <property type="entry name" value="galT_1"/>
    <property type="match status" value="1"/>
</dbReference>
<dbReference type="PIRSF" id="PIRSF000808">
    <property type="entry name" value="GalT"/>
    <property type="match status" value="1"/>
</dbReference>
<dbReference type="Gene3D" id="3.30.428.10">
    <property type="entry name" value="HIT-like"/>
    <property type="match status" value="2"/>
</dbReference>
<feature type="compositionally biased region" description="Basic and acidic residues" evidence="18">
    <location>
        <begin position="38"/>
        <end position="50"/>
    </location>
</feature>
<feature type="binding site" evidence="15">
    <location>
        <position position="115"/>
    </location>
    <ligand>
        <name>Zn(2+)</name>
        <dbReference type="ChEBI" id="CHEBI:29105"/>
    </ligand>
</feature>
<feature type="active site" description="Tele-UMP-histidine intermediate" evidence="13">
    <location>
        <position position="168"/>
    </location>
</feature>
<evidence type="ECO:0000256" key="11">
    <source>
        <dbReference type="ARBA" id="ARBA00023277"/>
    </source>
</evidence>
<evidence type="ECO:0000256" key="4">
    <source>
        <dbReference type="ARBA" id="ARBA00012384"/>
    </source>
</evidence>
<gene>
    <name evidence="21" type="ORF">K4G66_10785</name>
</gene>
<reference evidence="21" key="1">
    <citation type="journal article" date="2023" name="Comput. Struct. Biotechnol. J.">
        <title>Discovery of a novel marine Bacteroidetes with a rich repertoire of carbohydrate-active enzymes.</title>
        <authorList>
            <person name="Chen B."/>
            <person name="Liu G."/>
            <person name="Chen Q."/>
            <person name="Wang H."/>
            <person name="Liu L."/>
            <person name="Tang K."/>
        </authorList>
    </citation>
    <scope>NUCLEOTIDE SEQUENCE</scope>
    <source>
        <strain evidence="21">TK19036</strain>
    </source>
</reference>
<evidence type="ECO:0000256" key="8">
    <source>
        <dbReference type="ARBA" id="ARBA00022723"/>
    </source>
</evidence>
<evidence type="ECO:0000256" key="9">
    <source>
        <dbReference type="ARBA" id="ARBA00022833"/>
    </source>
</evidence>
<feature type="binding site" evidence="16">
    <location>
        <position position="298"/>
    </location>
    <ligand>
        <name>Fe cation</name>
        <dbReference type="ChEBI" id="CHEBI:24875"/>
    </ligand>
</feature>
<feature type="binding site" description="in other chain" evidence="14">
    <location>
        <begin position="161"/>
        <end position="163"/>
    </location>
    <ligand>
        <name>UDP-alpha-D-glucose</name>
        <dbReference type="ChEBI" id="CHEBI:58885"/>
        <note>ligand shared between dimeric partners</note>
    </ligand>
</feature>
<evidence type="ECO:0000256" key="17">
    <source>
        <dbReference type="RuleBase" id="RU000506"/>
    </source>
</evidence>
<feature type="binding site" evidence="14">
    <location>
        <begin position="313"/>
        <end position="314"/>
    </location>
    <ligand>
        <name>UDP-alpha-D-glucose</name>
        <dbReference type="ChEBI" id="CHEBI:58885"/>
        <note>ligand shared between dimeric partners</note>
    </ligand>
</feature>
<dbReference type="Pfam" id="PF01087">
    <property type="entry name" value="GalP_UDP_transf"/>
    <property type="match status" value="1"/>
</dbReference>
<dbReference type="InterPro" id="IPR036265">
    <property type="entry name" value="HIT-like_sf"/>
</dbReference>
<reference evidence="21" key="2">
    <citation type="journal article" date="2024" name="Antonie Van Leeuwenhoek">
        <title>Roseihalotalea indica gen. nov., sp. nov., a halophilic Bacteroidetes from mesopelagic Southwest Indian Ocean with higher carbohydrate metabolic potential.</title>
        <authorList>
            <person name="Chen B."/>
            <person name="Zhang M."/>
            <person name="Lin D."/>
            <person name="Ye J."/>
            <person name="Tang K."/>
        </authorList>
    </citation>
    <scope>NUCLEOTIDE SEQUENCE</scope>
    <source>
        <strain evidence="21">TK19036</strain>
    </source>
</reference>
<dbReference type="GO" id="GO:0033499">
    <property type="term" value="P:galactose catabolic process via UDP-galactose, Leloir pathway"/>
    <property type="evidence" value="ECO:0007669"/>
    <property type="project" value="TreeGrafter"/>
</dbReference>
<dbReference type="NCBIfam" id="NF008724">
    <property type="entry name" value="PRK11720.1"/>
    <property type="match status" value="1"/>
</dbReference>
<comment type="catalytic activity">
    <reaction evidence="1 17">
        <text>alpha-D-galactose 1-phosphate + UDP-alpha-D-glucose = alpha-D-glucose 1-phosphate + UDP-alpha-D-galactose</text>
        <dbReference type="Rhea" id="RHEA:13989"/>
        <dbReference type="ChEBI" id="CHEBI:58336"/>
        <dbReference type="ChEBI" id="CHEBI:58601"/>
        <dbReference type="ChEBI" id="CHEBI:58885"/>
        <dbReference type="ChEBI" id="CHEBI:66914"/>
        <dbReference type="EC" id="2.7.7.12"/>
    </reaction>
</comment>
<evidence type="ECO:0000259" key="20">
    <source>
        <dbReference type="Pfam" id="PF02744"/>
    </source>
</evidence>
<feature type="binding site" evidence="16">
    <location>
        <position position="184"/>
    </location>
    <ligand>
        <name>Fe cation</name>
        <dbReference type="ChEBI" id="CHEBI:24875"/>
    </ligand>
</feature>
<feature type="binding site" description="in other chain" evidence="14">
    <location>
        <position position="170"/>
    </location>
    <ligand>
        <name>UDP-alpha-D-glucose</name>
        <dbReference type="ChEBI" id="CHEBI:58885"/>
        <note>ligand shared between dimeric partners</note>
    </ligand>
</feature>
<dbReference type="SUPFAM" id="SSF54197">
    <property type="entry name" value="HIT-like"/>
    <property type="match status" value="2"/>
</dbReference>
<dbReference type="PROSITE" id="PS00117">
    <property type="entry name" value="GAL_P_UDP_TRANSF_I"/>
    <property type="match status" value="1"/>
</dbReference>
<feature type="binding site" description="in other chain" evidence="14">
    <location>
        <position position="325"/>
    </location>
    <ligand>
        <name>UDP-alpha-D-glucose</name>
        <dbReference type="ChEBI" id="CHEBI:58885"/>
        <note>ligand shared between dimeric partners</note>
    </ligand>
</feature>
<feature type="binding site" description="in other chain" evidence="14">
    <location>
        <begin position="77"/>
        <end position="78"/>
    </location>
    <ligand>
        <name>UDP-alpha-D-glucose</name>
        <dbReference type="ChEBI" id="CHEBI:58885"/>
        <note>ligand shared between dimeric partners</note>
    </ligand>
</feature>
<dbReference type="FunFam" id="3.30.428.10:FF:000002">
    <property type="entry name" value="Galactose-1-phosphate uridylyltransferase"/>
    <property type="match status" value="1"/>
</dbReference>
<dbReference type="AlphaFoldDB" id="A0AA49JKK8"/>
<feature type="binding site" description="in other chain" evidence="14">
    <location>
        <position position="155"/>
    </location>
    <ligand>
        <name>UDP-alpha-D-glucose</name>
        <dbReference type="ChEBI" id="CHEBI:58885"/>
        <note>ligand shared between dimeric partners</note>
    </ligand>
</feature>
<comment type="pathway">
    <text evidence="2 17">Carbohydrate metabolism; galactose metabolism.</text>
</comment>
<feature type="binding site" evidence="14">
    <location>
        <begin position="318"/>
        <end position="319"/>
    </location>
    <ligand>
        <name>UDP-alpha-D-glucose</name>
        <dbReference type="ChEBI" id="CHEBI:58885"/>
        <note>ligand shared between dimeric partners</note>
    </ligand>
</feature>
<dbReference type="InterPro" id="IPR005850">
    <property type="entry name" value="GalP_Utransf_C"/>
</dbReference>
<dbReference type="PANTHER" id="PTHR11943:SF1">
    <property type="entry name" value="GALACTOSE-1-PHOSPHATE URIDYLYLTRANSFERASE"/>
    <property type="match status" value="1"/>
</dbReference>
<feature type="binding site" evidence="16">
    <location>
        <position position="300"/>
    </location>
    <ligand>
        <name>Fe cation</name>
        <dbReference type="ChEBI" id="CHEBI:24875"/>
    </ligand>
</feature>
<evidence type="ECO:0000256" key="2">
    <source>
        <dbReference type="ARBA" id="ARBA00004947"/>
    </source>
</evidence>
<dbReference type="GO" id="GO:0005737">
    <property type="term" value="C:cytoplasm"/>
    <property type="evidence" value="ECO:0007669"/>
    <property type="project" value="TreeGrafter"/>
</dbReference>
<feature type="binding site" evidence="15">
    <location>
        <position position="166"/>
    </location>
    <ligand>
        <name>Zn(2+)</name>
        <dbReference type="ChEBI" id="CHEBI:29105"/>
    </ligand>
</feature>
<evidence type="ECO:0000256" key="16">
    <source>
        <dbReference type="PIRSR" id="PIRSR000808-4"/>
    </source>
</evidence>
<dbReference type="CDD" id="cd00608">
    <property type="entry name" value="GalT"/>
    <property type="match status" value="1"/>
</dbReference>
<dbReference type="InterPro" id="IPR005849">
    <property type="entry name" value="GalP_Utransf_N"/>
</dbReference>
<feature type="domain" description="Galactose-1-phosphate uridyl transferase C-terminal" evidence="20">
    <location>
        <begin position="186"/>
        <end position="348"/>
    </location>
</feature>
<comment type="cofactor">
    <cofactor evidence="15">
        <name>Zn(2+)</name>
        <dbReference type="ChEBI" id="CHEBI:29105"/>
    </cofactor>
    <text evidence="15">Binds 1 zinc ion per subunit.</text>
</comment>
<name>A0AA49JKK8_9BACT</name>
<proteinExistence type="inferred from homology"/>
<feature type="binding site" evidence="15">
    <location>
        <position position="52"/>
    </location>
    <ligand>
        <name>Zn(2+)</name>
        <dbReference type="ChEBI" id="CHEBI:29105"/>
    </ligand>
</feature>
<evidence type="ECO:0000256" key="1">
    <source>
        <dbReference type="ARBA" id="ARBA00001107"/>
    </source>
</evidence>
<accession>A0AA49JKK8</accession>
<evidence type="ECO:0000256" key="3">
    <source>
        <dbReference type="ARBA" id="ARBA00010951"/>
    </source>
</evidence>
<keyword evidence="6 17" id="KW-0808">Transferase</keyword>
<feature type="binding site" evidence="15">
    <location>
        <position position="55"/>
    </location>
    <ligand>
        <name>Zn(2+)</name>
        <dbReference type="ChEBI" id="CHEBI:29105"/>
    </ligand>
</feature>
<keyword evidence="10 17" id="KW-0299">Galactose metabolism</keyword>
<evidence type="ECO:0000259" key="19">
    <source>
        <dbReference type="Pfam" id="PF01087"/>
    </source>
</evidence>
<dbReference type="EMBL" id="CP120682">
    <property type="protein sequence ID" value="WKN40330.1"/>
    <property type="molecule type" value="Genomic_DNA"/>
</dbReference>
<dbReference type="PANTHER" id="PTHR11943">
    <property type="entry name" value="GALACTOSE-1-PHOSPHATE URIDYLYLTRANSFERASE"/>
    <property type="match status" value="1"/>
</dbReference>
<sequence length="352" mass="41047">MMDFNLTEHPHRRYNPLTGDYVLVSPHRTKRPWQGQVEKSEQEKRPEHDPNCYLCPGNTRAGNAQNPNYESTFVFTNDFGALTEENPTGTFEEGGLLRAKSEAGICRVICFSPRHDLTLPELTVEDIVKVIELWQDEYRTLGDHPEINYVQIFENKGKMMGCSNPHPHGQIWSQSTMPNEPATEGKQQGDYFQRYQRSLLADYLALELEKKERIVLENEYFVALVPFWAVWPYETMIISKRHIHHILQFTEEEKTAYAEILQQLTTRYDNLFETSFPYSAGIHQAPTDGMEHTEWHFHHHFYPPLLRSATVKKFMVGYEMLGDPQRDITPEMAAEQLRNLPDVHYKNKATMV</sequence>
<feature type="binding site" description="in other chain" evidence="14">
    <location>
        <position position="61"/>
    </location>
    <ligand>
        <name>UDP-alpha-D-glucose</name>
        <dbReference type="ChEBI" id="CHEBI:58885"/>
        <note>ligand shared between dimeric partners</note>
    </ligand>
</feature>
<dbReference type="Pfam" id="PF02744">
    <property type="entry name" value="GalP_UDP_tr_C"/>
    <property type="match status" value="1"/>
</dbReference>
<keyword evidence="7 17" id="KW-0548">Nucleotidyltransferase</keyword>
<evidence type="ECO:0000256" key="6">
    <source>
        <dbReference type="ARBA" id="ARBA00022679"/>
    </source>
</evidence>
<comment type="cofactor">
    <cofactor evidence="16">
        <name>Fe cation</name>
        <dbReference type="ChEBI" id="CHEBI:24875"/>
    </cofactor>
    <text evidence="16">Binds 1 Fe cation per subunit.</text>
</comment>